<dbReference type="Gene3D" id="3.20.20.100">
    <property type="entry name" value="NADP-dependent oxidoreductase domain"/>
    <property type="match status" value="1"/>
</dbReference>
<dbReference type="RefSeq" id="XP_015601414.1">
    <property type="nucleotide sequence ID" value="XM_015745928.2"/>
</dbReference>
<evidence type="ECO:0000313" key="3">
    <source>
        <dbReference type="RefSeq" id="XP_015601414.1"/>
    </source>
</evidence>
<dbReference type="CDD" id="cd19163">
    <property type="entry name" value="AKR_galDH"/>
    <property type="match status" value="1"/>
</dbReference>
<dbReference type="InterPro" id="IPR044479">
    <property type="entry name" value="LGALDH-like"/>
</dbReference>
<dbReference type="Proteomes" id="UP000694920">
    <property type="component" value="Unplaced"/>
</dbReference>
<dbReference type="FunFam" id="3.20.20.100:FF:000011">
    <property type="entry name" value="Aldo/keto reductase"/>
    <property type="match status" value="1"/>
</dbReference>
<keyword evidence="2" id="KW-1185">Reference proteome</keyword>
<dbReference type="InterPro" id="IPR036812">
    <property type="entry name" value="NAD(P)_OxRdtase_dom_sf"/>
</dbReference>
<dbReference type="PRINTS" id="PR00069">
    <property type="entry name" value="ALDKETRDTASE"/>
</dbReference>
<dbReference type="AlphaFoldDB" id="A0AAJ7FP48"/>
<dbReference type="GO" id="GO:0005829">
    <property type="term" value="C:cytosol"/>
    <property type="evidence" value="ECO:0007669"/>
    <property type="project" value="TreeGrafter"/>
</dbReference>
<dbReference type="PANTHER" id="PTHR42686">
    <property type="entry name" value="GH17980P-RELATED"/>
    <property type="match status" value="1"/>
</dbReference>
<feature type="domain" description="NADP-dependent oxidoreductase" evidence="1">
    <location>
        <begin position="35"/>
        <end position="319"/>
    </location>
</feature>
<sequence>MKNLPPTYVEGFHDLEAVKKMEYRTLGRTGLQVSKLSFGGGPLGCHYGKYDENEAIETIRHAIRQGINYIDTAPWYGQGQSEATLGKALKGIPREAYYIATKIGRYELDFENMFNFTAEKTRKSFKRSLELLGLDYVDIIQVHDIEFAPSLNMIITQTLPELSRQVSEGKAKQIGITGYPVSILKECIDLSNIKISCILSYSRFTLIDDTLEHYIPFFKERNIGIICASAPCMGLLTNHGPPEWHPASEDTKKKCSEAAEYCKDHNVELGKLAAWYSMQCKDIDTSLIGIQNMRDLQCNLQVVYEGINDDEKKLLEEIKEKFLSKIKDKHWEGVELKKYWNAMNK</sequence>
<name>A0AAJ7FP48_CEPCN</name>
<reference evidence="3 4" key="1">
    <citation type="submission" date="2025-04" db="UniProtKB">
        <authorList>
            <consortium name="RefSeq"/>
        </authorList>
    </citation>
    <scope>IDENTIFICATION</scope>
</reference>
<accession>A0AAJ7FP48</accession>
<dbReference type="KEGG" id="ccin:107270689"/>
<dbReference type="InterPro" id="IPR023210">
    <property type="entry name" value="NADP_OxRdtase_dom"/>
</dbReference>
<evidence type="ECO:0000313" key="2">
    <source>
        <dbReference type="Proteomes" id="UP000694920"/>
    </source>
</evidence>
<dbReference type="RefSeq" id="XP_024943744.1">
    <property type="nucleotide sequence ID" value="XM_025087976.1"/>
</dbReference>
<dbReference type="PANTHER" id="PTHR42686:SF1">
    <property type="entry name" value="GH17980P-RELATED"/>
    <property type="match status" value="1"/>
</dbReference>
<evidence type="ECO:0000313" key="4">
    <source>
        <dbReference type="RefSeq" id="XP_024943744.1"/>
    </source>
</evidence>
<dbReference type="GeneID" id="107270689"/>
<dbReference type="Pfam" id="PF00248">
    <property type="entry name" value="Aldo_ket_red"/>
    <property type="match status" value="1"/>
</dbReference>
<evidence type="ECO:0000259" key="1">
    <source>
        <dbReference type="Pfam" id="PF00248"/>
    </source>
</evidence>
<protein>
    <submittedName>
        <fullName evidence="3 4">L-galactose dehydrogenase isoform X1</fullName>
    </submittedName>
</protein>
<gene>
    <name evidence="3 4" type="primary">LOC107270689</name>
</gene>
<dbReference type="InterPro" id="IPR020471">
    <property type="entry name" value="AKR"/>
</dbReference>
<organism evidence="2 3">
    <name type="scientific">Cephus cinctus</name>
    <name type="common">Wheat stem sawfly</name>
    <dbReference type="NCBI Taxonomy" id="211228"/>
    <lineage>
        <taxon>Eukaryota</taxon>
        <taxon>Metazoa</taxon>
        <taxon>Ecdysozoa</taxon>
        <taxon>Arthropoda</taxon>
        <taxon>Hexapoda</taxon>
        <taxon>Insecta</taxon>
        <taxon>Pterygota</taxon>
        <taxon>Neoptera</taxon>
        <taxon>Endopterygota</taxon>
        <taxon>Hymenoptera</taxon>
        <taxon>Cephoidea</taxon>
        <taxon>Cephidae</taxon>
        <taxon>Cephus</taxon>
    </lineage>
</organism>
<dbReference type="GO" id="GO:0010349">
    <property type="term" value="F:L-galactose dehydrogenase activity"/>
    <property type="evidence" value="ECO:0007669"/>
    <property type="project" value="InterPro"/>
</dbReference>
<dbReference type="SUPFAM" id="SSF51430">
    <property type="entry name" value="NAD(P)-linked oxidoreductase"/>
    <property type="match status" value="1"/>
</dbReference>
<proteinExistence type="predicted"/>